<dbReference type="Pfam" id="PF14681">
    <property type="entry name" value="UPRTase"/>
    <property type="match status" value="1"/>
</dbReference>
<feature type="domain" description="AAA+ ATPase" evidence="8">
    <location>
        <begin position="11"/>
        <end position="162"/>
    </location>
</feature>
<evidence type="ECO:0000259" key="8">
    <source>
        <dbReference type="SMART" id="SM00382"/>
    </source>
</evidence>
<dbReference type="SUPFAM" id="SSF53271">
    <property type="entry name" value="PRTase-like"/>
    <property type="match status" value="1"/>
</dbReference>
<comment type="pathway">
    <text evidence="1">Pyrimidine metabolism; UMP biosynthesis via salvage pathway; UMP from uridine: step 1/1.</text>
</comment>
<evidence type="ECO:0000256" key="6">
    <source>
        <dbReference type="ARBA" id="ARBA00022777"/>
    </source>
</evidence>
<dbReference type="AlphaFoldDB" id="A0A292QAI4"/>
<dbReference type="GO" id="GO:0005524">
    <property type="term" value="F:ATP binding"/>
    <property type="evidence" value="ECO:0007669"/>
    <property type="project" value="UniProtKB-KW"/>
</dbReference>
<gene>
    <name evidence="9" type="ORF">GSTUAT00000080001</name>
</gene>
<dbReference type="InterPro" id="IPR029057">
    <property type="entry name" value="PRTase-like"/>
</dbReference>
<dbReference type="InterPro" id="IPR000836">
    <property type="entry name" value="PRTase_dom"/>
</dbReference>
<dbReference type="SUPFAM" id="SSF52540">
    <property type="entry name" value="P-loop containing nucleoside triphosphate hydrolases"/>
    <property type="match status" value="1"/>
</dbReference>
<dbReference type="PRINTS" id="PR00988">
    <property type="entry name" value="URIDINKINASE"/>
</dbReference>
<dbReference type="EMBL" id="LN890943">
    <property type="protein sequence ID" value="CUS15803.1"/>
    <property type="molecule type" value="Genomic_DNA"/>
</dbReference>
<dbReference type="Gene3D" id="3.40.50.2020">
    <property type="match status" value="1"/>
</dbReference>
<keyword evidence="6" id="KW-0418">Kinase</keyword>
<evidence type="ECO:0000313" key="10">
    <source>
        <dbReference type="Proteomes" id="UP001412239"/>
    </source>
</evidence>
<reference evidence="9" key="1">
    <citation type="submission" date="2015-10" db="EMBL/GenBank/DDBJ databases">
        <authorList>
            <person name="Regsiter A."/>
            <person name="william w."/>
        </authorList>
    </citation>
    <scope>NUCLEOTIDE SEQUENCE</scope>
    <source>
        <strain evidence="9">Montdore</strain>
    </source>
</reference>
<dbReference type="InterPro" id="IPR000764">
    <property type="entry name" value="Uridine_kinase-like"/>
</dbReference>
<evidence type="ECO:0000256" key="7">
    <source>
        <dbReference type="ARBA" id="ARBA00022840"/>
    </source>
</evidence>
<keyword evidence="10" id="KW-1185">Reference proteome</keyword>
<dbReference type="InterPro" id="IPR003593">
    <property type="entry name" value="AAA+_ATPase"/>
</dbReference>
<evidence type="ECO:0000256" key="5">
    <source>
        <dbReference type="ARBA" id="ARBA00022741"/>
    </source>
</evidence>
<sequence>MVVHYSPPWANTHIIGIAGSSGSGKTSLAVRIVGALNLPWVVILSMDSFYKSLNPEESAQAFRNEYDFDSPNSLDFDELVERLRDLKQGRKAEIPVYSFEKHQRVEQTTTIYSCHVLILEGILALYDPRVLELLDMRIFVDTDADVCLARRFDFTSIHGAIKQWTTFVKPNFELYVEPQKKNAGKRSYTIPSEPLLHHGPPWDRELYRNRSATTPQSIIPRTQSNQSNLNQDMITKHIQRALLTKSDEHIKTLRALGQGHDADEPLPASVKVLKDTPQLRAMHTILHDEETTREDFVFYFDRLATLLVERGSDHLAFKPKEVVTPQGITYAGLELSKDVSAVVILRSGGTLEVGLRRVVPDARIGRLLIQSNARTGEPELHYQNLPSSLAKDSVLVLDPQVATGAGALMAVTVLKDHGVEEERIVFVTYLAGLGGLRRLTKVFPKLKIIVGKIQEGFERRWIDERYFGS</sequence>
<evidence type="ECO:0000256" key="3">
    <source>
        <dbReference type="ARBA" id="ARBA00012137"/>
    </source>
</evidence>
<dbReference type="UniPathway" id="UPA00574">
    <property type="reaction ID" value="UER00637"/>
</dbReference>
<dbReference type="FunFam" id="3.40.50.2020:FF:000010">
    <property type="entry name" value="Uridine-cytidine kinase"/>
    <property type="match status" value="1"/>
</dbReference>
<dbReference type="SMART" id="SM00382">
    <property type="entry name" value="AAA"/>
    <property type="match status" value="1"/>
</dbReference>
<dbReference type="InterPro" id="IPR027417">
    <property type="entry name" value="P-loop_NTPase"/>
</dbReference>
<keyword evidence="5" id="KW-0547">Nucleotide-binding</keyword>
<dbReference type="EC" id="2.7.1.48" evidence="3"/>
<keyword evidence="4" id="KW-0808">Transferase</keyword>
<proteinExistence type="inferred from homology"/>
<protein>
    <recommendedName>
        <fullName evidence="3">uridine/cytidine kinase</fullName>
        <ecNumber evidence="3">2.7.1.48</ecNumber>
    </recommendedName>
</protein>
<dbReference type="PANTHER" id="PTHR10285">
    <property type="entry name" value="URIDINE KINASE"/>
    <property type="match status" value="1"/>
</dbReference>
<keyword evidence="7" id="KW-0067">ATP-binding</keyword>
<evidence type="ECO:0000256" key="1">
    <source>
        <dbReference type="ARBA" id="ARBA00004690"/>
    </source>
</evidence>
<dbReference type="Pfam" id="PF00485">
    <property type="entry name" value="PRK"/>
    <property type="match status" value="1"/>
</dbReference>
<evidence type="ECO:0000256" key="2">
    <source>
        <dbReference type="ARBA" id="ARBA00005408"/>
    </source>
</evidence>
<dbReference type="Gene3D" id="3.40.50.300">
    <property type="entry name" value="P-loop containing nucleotide triphosphate hydrolases"/>
    <property type="match status" value="1"/>
</dbReference>
<dbReference type="CDD" id="cd06223">
    <property type="entry name" value="PRTases_typeI"/>
    <property type="match status" value="1"/>
</dbReference>
<accession>A0A292QAI4</accession>
<dbReference type="InterPro" id="IPR006083">
    <property type="entry name" value="PRK/URK"/>
</dbReference>
<organism evidence="9 10">
    <name type="scientific">Tuber aestivum</name>
    <name type="common">summer truffle</name>
    <dbReference type="NCBI Taxonomy" id="59557"/>
    <lineage>
        <taxon>Eukaryota</taxon>
        <taxon>Fungi</taxon>
        <taxon>Dikarya</taxon>
        <taxon>Ascomycota</taxon>
        <taxon>Pezizomycotina</taxon>
        <taxon>Pezizomycetes</taxon>
        <taxon>Pezizales</taxon>
        <taxon>Tuberaceae</taxon>
        <taxon>Tuber</taxon>
    </lineage>
</organism>
<dbReference type="GO" id="GO:0044206">
    <property type="term" value="P:UMP salvage"/>
    <property type="evidence" value="ECO:0007669"/>
    <property type="project" value="UniProtKB-UniPathway"/>
</dbReference>
<dbReference type="GO" id="GO:0004849">
    <property type="term" value="F:uridine kinase activity"/>
    <property type="evidence" value="ECO:0007669"/>
    <property type="project" value="UniProtKB-EC"/>
</dbReference>
<name>A0A292QAI4_9PEZI</name>
<evidence type="ECO:0000256" key="4">
    <source>
        <dbReference type="ARBA" id="ARBA00022679"/>
    </source>
</evidence>
<dbReference type="CDD" id="cd02023">
    <property type="entry name" value="UMPK"/>
    <property type="match status" value="1"/>
</dbReference>
<comment type="similarity">
    <text evidence="2">Belongs to the uridine kinase family.</text>
</comment>
<dbReference type="Proteomes" id="UP001412239">
    <property type="component" value="Unassembled WGS sequence"/>
</dbReference>
<evidence type="ECO:0000313" key="9">
    <source>
        <dbReference type="EMBL" id="CUS15803.1"/>
    </source>
</evidence>